<dbReference type="Proteomes" id="UP000280834">
    <property type="component" value="Unassembled WGS sequence"/>
</dbReference>
<dbReference type="GO" id="GO:0005544">
    <property type="term" value="F:calcium-dependent phospholipid binding"/>
    <property type="evidence" value="ECO:0007669"/>
    <property type="project" value="InterPro"/>
</dbReference>
<protein>
    <submittedName>
        <fullName evidence="6">Annexin</fullName>
    </submittedName>
</protein>
<sequence length="418" mass="47233">MISSKLQMLIHITLISSSTTENCQRIMLATNSAHRGTISAKFPFYDDEAADLLAKLLTSKTDASKTQIFHILTQINNTQRQMIKTPYKIKYKKDLMIDLMNGLSDDYRDIILALMETPTKYDTLQLVKAINGTSISESVLIEILCLRTSMELSAIKNEYQIILGNKLENDIATRVSGDLKDILLIVIQKPIIATNDNSSSSTDMEKIKQEVKKILGEKKKIDKTAMKIIVGSLPTYQLNTLTVEYATIAGRQIEQDIEKYFNGPAKKALLALIQYARNSNSYFADLLNSSLKNPSETRDGDLIRLIISRSEIDLATISEAYMKSYKKKLIEDINKECNDFHATLWQLTKNSIQQSSAECLRFLSKPSDWFDENNPQISRKRIVHQIHLANPSGLAEKHLLISLAVNTDKNFGMSRTLD</sequence>
<dbReference type="PANTHER" id="PTHR10502">
    <property type="entry name" value="ANNEXIN"/>
    <property type="match status" value="1"/>
</dbReference>
<dbReference type="GO" id="GO:0001786">
    <property type="term" value="F:phosphatidylserine binding"/>
    <property type="evidence" value="ECO:0007669"/>
    <property type="project" value="TreeGrafter"/>
</dbReference>
<dbReference type="EMBL" id="UZAG01015496">
    <property type="protein sequence ID" value="VDO20867.1"/>
    <property type="molecule type" value="Genomic_DNA"/>
</dbReference>
<reference evidence="4 5" key="2">
    <citation type="submission" date="2018-11" db="EMBL/GenBank/DDBJ databases">
        <authorList>
            <consortium name="Pathogen Informatics"/>
        </authorList>
    </citation>
    <scope>NUCLEOTIDE SEQUENCE [LARGE SCALE GENOMIC DNA]</scope>
</reference>
<keyword evidence="5" id="KW-1185">Reference proteome</keyword>
<evidence type="ECO:0000256" key="1">
    <source>
        <dbReference type="ARBA" id="ARBA00007831"/>
    </source>
</evidence>
<accession>A0A0R3QK93</accession>
<gene>
    <name evidence="4" type="ORF">BTMF_LOCUS6102</name>
</gene>
<dbReference type="GO" id="GO:0043395">
    <property type="term" value="F:heparan sulfate proteoglycan binding"/>
    <property type="evidence" value="ECO:0007669"/>
    <property type="project" value="TreeGrafter"/>
</dbReference>
<evidence type="ECO:0000313" key="6">
    <source>
        <dbReference type="WBParaSite" id="BTMF_0000800301-mRNA-1"/>
    </source>
</evidence>
<proteinExistence type="inferred from homology"/>
<evidence type="ECO:0000256" key="3">
    <source>
        <dbReference type="ARBA" id="ARBA00023216"/>
    </source>
</evidence>
<evidence type="ECO:0000256" key="2">
    <source>
        <dbReference type="ARBA" id="ARBA00022737"/>
    </source>
</evidence>
<dbReference type="STRING" id="42155.A0A0R3QK93"/>
<organism evidence="6">
    <name type="scientific">Brugia timori</name>
    <dbReference type="NCBI Taxonomy" id="42155"/>
    <lineage>
        <taxon>Eukaryota</taxon>
        <taxon>Metazoa</taxon>
        <taxon>Ecdysozoa</taxon>
        <taxon>Nematoda</taxon>
        <taxon>Chromadorea</taxon>
        <taxon>Rhabditida</taxon>
        <taxon>Spirurina</taxon>
        <taxon>Spiruromorpha</taxon>
        <taxon>Filarioidea</taxon>
        <taxon>Onchocercidae</taxon>
        <taxon>Brugia</taxon>
    </lineage>
</organism>
<dbReference type="PRINTS" id="PR00196">
    <property type="entry name" value="ANNEXIN"/>
</dbReference>
<dbReference type="SMART" id="SM00335">
    <property type="entry name" value="ANX"/>
    <property type="match status" value="3"/>
</dbReference>
<keyword evidence="3" id="KW-0041">Annexin</keyword>
<dbReference type="WBParaSite" id="BTMF_0000800301-mRNA-1">
    <property type="protein sequence ID" value="BTMF_0000800301-mRNA-1"/>
    <property type="gene ID" value="BTMF_0000800301"/>
</dbReference>
<name>A0A0R3QK93_9BILA</name>
<dbReference type="PROSITE" id="PS51897">
    <property type="entry name" value="ANNEXIN_2"/>
    <property type="match status" value="2"/>
</dbReference>
<dbReference type="InterPro" id="IPR001464">
    <property type="entry name" value="Annexin"/>
</dbReference>
<evidence type="ECO:0000313" key="4">
    <source>
        <dbReference type="EMBL" id="VDO20867.1"/>
    </source>
</evidence>
<dbReference type="InterPro" id="IPR018502">
    <property type="entry name" value="Annexin_repeat"/>
</dbReference>
<dbReference type="Pfam" id="PF00191">
    <property type="entry name" value="Annexin"/>
    <property type="match status" value="3"/>
</dbReference>
<dbReference type="PANTHER" id="PTHR10502:SF177">
    <property type="entry name" value="ANNEXIN B10"/>
    <property type="match status" value="1"/>
</dbReference>
<comment type="similarity">
    <text evidence="1">Belongs to the annexin family.</text>
</comment>
<dbReference type="GO" id="GO:0012506">
    <property type="term" value="C:vesicle membrane"/>
    <property type="evidence" value="ECO:0007669"/>
    <property type="project" value="TreeGrafter"/>
</dbReference>
<evidence type="ECO:0000313" key="5">
    <source>
        <dbReference type="Proteomes" id="UP000280834"/>
    </source>
</evidence>
<dbReference type="GO" id="GO:0005737">
    <property type="term" value="C:cytoplasm"/>
    <property type="evidence" value="ECO:0007669"/>
    <property type="project" value="TreeGrafter"/>
</dbReference>
<keyword evidence="2" id="KW-0677">Repeat</keyword>
<dbReference type="GO" id="GO:0005509">
    <property type="term" value="F:calcium ion binding"/>
    <property type="evidence" value="ECO:0007669"/>
    <property type="project" value="InterPro"/>
</dbReference>
<dbReference type="SUPFAM" id="SSF47874">
    <property type="entry name" value="Annexin"/>
    <property type="match status" value="1"/>
</dbReference>
<dbReference type="Gene3D" id="1.10.220.10">
    <property type="entry name" value="Annexin"/>
    <property type="match status" value="4"/>
</dbReference>
<dbReference type="GO" id="GO:0005886">
    <property type="term" value="C:plasma membrane"/>
    <property type="evidence" value="ECO:0007669"/>
    <property type="project" value="TreeGrafter"/>
</dbReference>
<dbReference type="GO" id="GO:0005634">
    <property type="term" value="C:nucleus"/>
    <property type="evidence" value="ECO:0007669"/>
    <property type="project" value="TreeGrafter"/>
</dbReference>
<reference evidence="6" key="1">
    <citation type="submission" date="2017-02" db="UniProtKB">
        <authorList>
            <consortium name="WormBaseParasite"/>
        </authorList>
    </citation>
    <scope>IDENTIFICATION</scope>
</reference>
<dbReference type="InterPro" id="IPR037104">
    <property type="entry name" value="Annexin_sf"/>
</dbReference>
<dbReference type="AlphaFoldDB" id="A0A0R3QK93"/>